<reference evidence="1" key="1">
    <citation type="submission" date="2023-03" db="EMBL/GenBank/DDBJ databases">
        <title>Chromosome-scale reference genome and RAD-based genetic map of yellow starthistle (Centaurea solstitialis) reveal putative structural variation and QTLs associated with invader traits.</title>
        <authorList>
            <person name="Reatini B."/>
            <person name="Cang F.A."/>
            <person name="Jiang Q."/>
            <person name="Mckibben M.T.W."/>
            <person name="Barker M.S."/>
            <person name="Rieseberg L.H."/>
            <person name="Dlugosch K.M."/>
        </authorList>
    </citation>
    <scope>NUCLEOTIDE SEQUENCE</scope>
    <source>
        <strain evidence="1">CAN-66</strain>
        <tissue evidence="1">Leaf</tissue>
    </source>
</reference>
<dbReference type="AlphaFoldDB" id="A0AA38WTC6"/>
<gene>
    <name evidence="1" type="ORF">OSB04_002686</name>
</gene>
<comment type="caution">
    <text evidence="1">The sequence shown here is derived from an EMBL/GenBank/DDBJ whole genome shotgun (WGS) entry which is preliminary data.</text>
</comment>
<keyword evidence="2" id="KW-1185">Reference proteome</keyword>
<name>A0AA38WTC6_9ASTR</name>
<evidence type="ECO:0000313" key="1">
    <source>
        <dbReference type="EMBL" id="KAJ9566720.1"/>
    </source>
</evidence>
<sequence>MCNAAVAAELRGGCICAAFAPRGRCEGEPSRREGGLGLSVRRRCGLDMRGELRERFELLFRCDLFETGTLACEYGDFVVKLGIVFIYIFYIIKRHAIDKCALTLLIMALPNDMYAQVDSLTNARDMWLEIEQQMQDGDAAVESQKENALNVYEGFRARENESLTESYHRLNTLVNDLRRLNVNVKFLKNLTQEWQNMAINIQLSQNLGALGLHDLYSMMVQHEEFITGNKSKRTIDPLALATVPHGGPNFMSVQPASSNFMPMSQHPEDFHQDLNKDFHQNYQQSMQNPNDPTIITVTNEELYNMNESLALISHKMQRLTANRDSTNLVREEANIRCRRDFSQVTKEEVDTSRQEGIGHLIKAEMIKENSETTIDAIVLLLTTKEARTIREAGKDTIRTTTIRVTQGSKDMGTTITIKETKEGLGMAMMMEEMTIDLEEIMSMEETITAEEITMVGTTTNNQEV</sequence>
<accession>A0AA38WTC6</accession>
<dbReference type="Proteomes" id="UP001172457">
    <property type="component" value="Chromosome 1"/>
</dbReference>
<proteinExistence type="predicted"/>
<evidence type="ECO:0000313" key="2">
    <source>
        <dbReference type="Proteomes" id="UP001172457"/>
    </source>
</evidence>
<dbReference type="Pfam" id="PF14223">
    <property type="entry name" value="Retrotran_gag_2"/>
    <property type="match status" value="1"/>
</dbReference>
<organism evidence="1 2">
    <name type="scientific">Centaurea solstitialis</name>
    <name type="common">yellow star-thistle</name>
    <dbReference type="NCBI Taxonomy" id="347529"/>
    <lineage>
        <taxon>Eukaryota</taxon>
        <taxon>Viridiplantae</taxon>
        <taxon>Streptophyta</taxon>
        <taxon>Embryophyta</taxon>
        <taxon>Tracheophyta</taxon>
        <taxon>Spermatophyta</taxon>
        <taxon>Magnoliopsida</taxon>
        <taxon>eudicotyledons</taxon>
        <taxon>Gunneridae</taxon>
        <taxon>Pentapetalae</taxon>
        <taxon>asterids</taxon>
        <taxon>campanulids</taxon>
        <taxon>Asterales</taxon>
        <taxon>Asteraceae</taxon>
        <taxon>Carduoideae</taxon>
        <taxon>Cardueae</taxon>
        <taxon>Centaureinae</taxon>
        <taxon>Centaurea</taxon>
    </lineage>
</organism>
<dbReference type="EMBL" id="JARYMX010000001">
    <property type="protein sequence ID" value="KAJ9566720.1"/>
    <property type="molecule type" value="Genomic_DNA"/>
</dbReference>
<protein>
    <submittedName>
        <fullName evidence="1">Uncharacterized protein</fullName>
    </submittedName>
</protein>